<evidence type="ECO:0000313" key="11">
    <source>
        <dbReference type="Proteomes" id="UP000249739"/>
    </source>
</evidence>
<feature type="compositionally biased region" description="Basic residues" evidence="6">
    <location>
        <begin position="612"/>
        <end position="621"/>
    </location>
</feature>
<dbReference type="AlphaFoldDB" id="A0A2W5HMS7"/>
<dbReference type="Pfam" id="PF03772">
    <property type="entry name" value="Competence"/>
    <property type="match status" value="1"/>
</dbReference>
<dbReference type="Pfam" id="PF13567">
    <property type="entry name" value="DUF4131"/>
    <property type="match status" value="1"/>
</dbReference>
<comment type="subcellular location">
    <subcellularLocation>
        <location evidence="1">Cell membrane</location>
        <topology evidence="1">Multi-pass membrane protein</topology>
    </subcellularLocation>
</comment>
<dbReference type="NCBIfam" id="TIGR00360">
    <property type="entry name" value="ComEC_N-term"/>
    <property type="match status" value="1"/>
</dbReference>
<dbReference type="GO" id="GO:0005886">
    <property type="term" value="C:plasma membrane"/>
    <property type="evidence" value="ECO:0007669"/>
    <property type="project" value="UniProtKB-SubCell"/>
</dbReference>
<feature type="domain" description="DUF4131" evidence="9">
    <location>
        <begin position="4"/>
        <end position="94"/>
    </location>
</feature>
<feature type="transmembrane region" description="Helical" evidence="7">
    <location>
        <begin position="265"/>
        <end position="281"/>
    </location>
</feature>
<evidence type="ECO:0000256" key="2">
    <source>
        <dbReference type="ARBA" id="ARBA00022475"/>
    </source>
</evidence>
<evidence type="ECO:0000259" key="8">
    <source>
        <dbReference type="Pfam" id="PF03772"/>
    </source>
</evidence>
<feature type="transmembrane region" description="Helical" evidence="7">
    <location>
        <begin position="423"/>
        <end position="439"/>
    </location>
</feature>
<evidence type="ECO:0000256" key="6">
    <source>
        <dbReference type="SAM" id="MobiDB-lite"/>
    </source>
</evidence>
<dbReference type="PANTHER" id="PTHR30619:SF1">
    <property type="entry name" value="RECOMBINATION PROTEIN 2"/>
    <property type="match status" value="1"/>
</dbReference>
<feature type="transmembrane region" description="Helical" evidence="7">
    <location>
        <begin position="166"/>
        <end position="187"/>
    </location>
</feature>
<evidence type="ECO:0000313" key="10">
    <source>
        <dbReference type="EMBL" id="PZP55119.1"/>
    </source>
</evidence>
<evidence type="ECO:0000256" key="7">
    <source>
        <dbReference type="SAM" id="Phobius"/>
    </source>
</evidence>
<evidence type="ECO:0000256" key="5">
    <source>
        <dbReference type="ARBA" id="ARBA00023136"/>
    </source>
</evidence>
<dbReference type="InterPro" id="IPR052159">
    <property type="entry name" value="Competence_DNA_uptake"/>
</dbReference>
<feature type="transmembrane region" description="Helical" evidence="7">
    <location>
        <begin position="330"/>
        <end position="360"/>
    </location>
</feature>
<accession>A0A2W5HMS7</accession>
<protein>
    <submittedName>
        <fullName evidence="10">Uncharacterized protein</fullName>
    </submittedName>
</protein>
<sequence length="621" mass="68751">PLMAEGTIAHTEILDGRKGTLVLLDDVKLENFELKDTPKKIRLTSKLRVRFNLGDRVQILVKLTPPSMPVMPGAYDFRRHYYFDGIGAMGFILKKPTVVATAPENDVSMFLERLRKTMGEYIKALLPSRISGIVTALVTGERAAIQEEDWDALRISGLAHIISISGLHVVLIATPIFFFVRLFLAAIPRLALHYPIKKIAAIVALIGCSLYVALVVPTVPTYRALLMTGIGLIAIMIDRSPFSLRLVSFAAIIVLLFAPESIWSASFQLSFAAVISLILAAEWTREYWSKWRNNASHVRKFLIYLGGSIFTTLVVSIITAPLAAYHFQQIPIYSVVANALIIPLSAIIIMPMTIATFLLWPFGAQDIALKIMGYGIEWMLAIAHGISSLPEASWNISAWPVSAMICFVFAGLSLYLLHGKARWISMIGVAASSVFIVLYQPPSILISQSGGLMMVRDGDKIYLSSSMKDKFFAENWVKRLGKEEGSAFSFPREGQVLLSDGSITCGEGQCRIIHDDKKITWGNDYYALKTDCDWADIIVTPTAFREHNCKARINNKFTLMDSGAVEIAEGGSVKTVAYSLGKRPWSPVNDRYGSNSPARPESARGQVSRREAYRHRSPAPE</sequence>
<feature type="non-terminal residue" evidence="10">
    <location>
        <position position="1"/>
    </location>
</feature>
<dbReference type="EMBL" id="QFOT01000087">
    <property type="protein sequence ID" value="PZP55119.1"/>
    <property type="molecule type" value="Genomic_DNA"/>
</dbReference>
<reference evidence="10 11" key="1">
    <citation type="submission" date="2017-08" db="EMBL/GenBank/DDBJ databases">
        <title>Infants hospitalized years apart are colonized by the same room-sourced microbial strains.</title>
        <authorList>
            <person name="Brooks B."/>
            <person name="Olm M.R."/>
            <person name="Firek B.A."/>
            <person name="Baker R."/>
            <person name="Thomas B.C."/>
            <person name="Morowitz M.J."/>
            <person name="Banfield J.F."/>
        </authorList>
    </citation>
    <scope>NUCLEOTIDE SEQUENCE [LARGE SCALE GENOMIC DNA]</scope>
    <source>
        <strain evidence="10">S2_006_000_R2_64</strain>
    </source>
</reference>
<name>A0A2W5HMS7_9BACT</name>
<dbReference type="InterPro" id="IPR004477">
    <property type="entry name" value="ComEC_N"/>
</dbReference>
<feature type="domain" description="ComEC/Rec2-related protein" evidence="8">
    <location>
        <begin position="137"/>
        <end position="417"/>
    </location>
</feature>
<proteinExistence type="predicted"/>
<evidence type="ECO:0000256" key="4">
    <source>
        <dbReference type="ARBA" id="ARBA00022989"/>
    </source>
</evidence>
<organism evidence="10 11">
    <name type="scientific">Micavibrio aeruginosavorus</name>
    <dbReference type="NCBI Taxonomy" id="349221"/>
    <lineage>
        <taxon>Bacteria</taxon>
        <taxon>Pseudomonadati</taxon>
        <taxon>Bdellovibrionota</taxon>
        <taxon>Bdellovibrionia</taxon>
        <taxon>Bdellovibrionales</taxon>
        <taxon>Pseudobdellovibrionaceae</taxon>
        <taxon>Micavibrio</taxon>
    </lineage>
</organism>
<evidence type="ECO:0000256" key="3">
    <source>
        <dbReference type="ARBA" id="ARBA00022692"/>
    </source>
</evidence>
<feature type="region of interest" description="Disordered" evidence="6">
    <location>
        <begin position="583"/>
        <end position="621"/>
    </location>
</feature>
<gene>
    <name evidence="10" type="ORF">DI586_07825</name>
</gene>
<evidence type="ECO:0000256" key="1">
    <source>
        <dbReference type="ARBA" id="ARBA00004651"/>
    </source>
</evidence>
<feature type="transmembrane region" description="Helical" evidence="7">
    <location>
        <begin position="367"/>
        <end position="386"/>
    </location>
</feature>
<feature type="transmembrane region" description="Helical" evidence="7">
    <location>
        <begin position="199"/>
        <end position="216"/>
    </location>
</feature>
<keyword evidence="2" id="KW-1003">Cell membrane</keyword>
<dbReference type="PANTHER" id="PTHR30619">
    <property type="entry name" value="DNA INTERNALIZATION/COMPETENCE PROTEIN COMEC/REC2"/>
    <property type="match status" value="1"/>
</dbReference>
<feature type="transmembrane region" description="Helical" evidence="7">
    <location>
        <begin position="398"/>
        <end position="416"/>
    </location>
</feature>
<dbReference type="Proteomes" id="UP000249739">
    <property type="component" value="Unassembled WGS sequence"/>
</dbReference>
<feature type="transmembrane region" description="Helical" evidence="7">
    <location>
        <begin position="242"/>
        <end position="259"/>
    </location>
</feature>
<keyword evidence="4 7" id="KW-1133">Transmembrane helix</keyword>
<keyword evidence="5 7" id="KW-0472">Membrane</keyword>
<feature type="transmembrane region" description="Helical" evidence="7">
    <location>
        <begin position="301"/>
        <end position="324"/>
    </location>
</feature>
<evidence type="ECO:0000259" key="9">
    <source>
        <dbReference type="Pfam" id="PF13567"/>
    </source>
</evidence>
<keyword evidence="3 7" id="KW-0812">Transmembrane</keyword>
<comment type="caution">
    <text evidence="10">The sequence shown here is derived from an EMBL/GenBank/DDBJ whole genome shotgun (WGS) entry which is preliminary data.</text>
</comment>
<dbReference type="InterPro" id="IPR025405">
    <property type="entry name" value="DUF4131"/>
</dbReference>